<organism evidence="5 6">
    <name type="scientific">Massilia hydrophila</name>
    <dbReference type="NCBI Taxonomy" id="3044279"/>
    <lineage>
        <taxon>Bacteria</taxon>
        <taxon>Pseudomonadati</taxon>
        <taxon>Pseudomonadota</taxon>
        <taxon>Betaproteobacteria</taxon>
        <taxon>Burkholderiales</taxon>
        <taxon>Oxalobacteraceae</taxon>
        <taxon>Telluria group</taxon>
        <taxon>Massilia</taxon>
    </lineage>
</organism>
<keyword evidence="3" id="KW-0472">Membrane</keyword>
<feature type="transmembrane region" description="Helical" evidence="3">
    <location>
        <begin position="100"/>
        <end position="122"/>
    </location>
</feature>
<dbReference type="InterPro" id="IPR050640">
    <property type="entry name" value="Bact_2-comp_sensor_kinase"/>
</dbReference>
<evidence type="ECO:0000313" key="5">
    <source>
        <dbReference type="EMBL" id="MCA1856792.1"/>
    </source>
</evidence>
<keyword evidence="5" id="KW-0418">Kinase</keyword>
<feature type="domain" description="Histidine kinase" evidence="4">
    <location>
        <begin position="280"/>
        <end position="375"/>
    </location>
</feature>
<reference evidence="5 6" key="1">
    <citation type="submission" date="2021-07" db="EMBL/GenBank/DDBJ databases">
        <title>Characterization of Violacein-producing bacteria and related species.</title>
        <authorList>
            <person name="Wilson H.S."/>
            <person name="De Leon M.E."/>
        </authorList>
    </citation>
    <scope>NUCLEOTIDE SEQUENCE [LARGE SCALE GENOMIC DNA]</scope>
    <source>
        <strain evidence="5 6">HSC-2F05</strain>
    </source>
</reference>
<protein>
    <recommendedName>
        <fullName evidence="2">histidine kinase</fullName>
        <ecNumber evidence="2">2.7.13.3</ecNumber>
    </recommendedName>
</protein>
<dbReference type="Pfam" id="PF06580">
    <property type="entry name" value="His_kinase"/>
    <property type="match status" value="1"/>
</dbReference>
<comment type="catalytic activity">
    <reaction evidence="1">
        <text>ATP + protein L-histidine = ADP + protein N-phospho-L-histidine.</text>
        <dbReference type="EC" id="2.7.13.3"/>
    </reaction>
</comment>
<dbReference type="RefSeq" id="WP_225239060.1">
    <property type="nucleotide sequence ID" value="NZ_JAHYBX010000004.1"/>
</dbReference>
<feature type="transmembrane region" description="Helical" evidence="3">
    <location>
        <begin position="134"/>
        <end position="156"/>
    </location>
</feature>
<evidence type="ECO:0000256" key="3">
    <source>
        <dbReference type="SAM" id="Phobius"/>
    </source>
</evidence>
<dbReference type="PANTHER" id="PTHR34220:SF7">
    <property type="entry name" value="SENSOR HISTIDINE KINASE YPDA"/>
    <property type="match status" value="1"/>
</dbReference>
<dbReference type="InterPro" id="IPR036890">
    <property type="entry name" value="HATPase_C_sf"/>
</dbReference>
<keyword evidence="6" id="KW-1185">Reference proteome</keyword>
<dbReference type="InterPro" id="IPR010559">
    <property type="entry name" value="Sig_transdc_His_kin_internal"/>
</dbReference>
<dbReference type="SUPFAM" id="SSF55874">
    <property type="entry name" value="ATPase domain of HSP90 chaperone/DNA topoisomerase II/histidine kinase"/>
    <property type="match status" value="1"/>
</dbReference>
<evidence type="ECO:0000313" key="6">
    <source>
        <dbReference type="Proteomes" id="UP001198602"/>
    </source>
</evidence>
<dbReference type="InterPro" id="IPR003594">
    <property type="entry name" value="HATPase_dom"/>
</dbReference>
<dbReference type="Gene3D" id="3.30.565.10">
    <property type="entry name" value="Histidine kinase-like ATPase, C-terminal domain"/>
    <property type="match status" value="1"/>
</dbReference>
<dbReference type="InterPro" id="IPR005467">
    <property type="entry name" value="His_kinase_dom"/>
</dbReference>
<dbReference type="PROSITE" id="PS50109">
    <property type="entry name" value="HIS_KIN"/>
    <property type="match status" value="1"/>
</dbReference>
<evidence type="ECO:0000259" key="4">
    <source>
        <dbReference type="PROSITE" id="PS50109"/>
    </source>
</evidence>
<accession>A0ABS7YCR6</accession>
<keyword evidence="3" id="KW-0812">Transmembrane</keyword>
<dbReference type="Proteomes" id="UP001198602">
    <property type="component" value="Unassembled WGS sequence"/>
</dbReference>
<dbReference type="GO" id="GO:0016301">
    <property type="term" value="F:kinase activity"/>
    <property type="evidence" value="ECO:0007669"/>
    <property type="project" value="UniProtKB-KW"/>
</dbReference>
<dbReference type="EC" id="2.7.13.3" evidence="2"/>
<dbReference type="InterPro" id="IPR004358">
    <property type="entry name" value="Sig_transdc_His_kin-like_C"/>
</dbReference>
<dbReference type="PANTHER" id="PTHR34220">
    <property type="entry name" value="SENSOR HISTIDINE KINASE YPDA"/>
    <property type="match status" value="1"/>
</dbReference>
<name>A0ABS7YCR6_9BURK</name>
<sequence>MNPAIRDMAGAPRAASGDTRHMHTFSSRLIRPRSMWLCYMAGWLVYGVFISFADQVDLLAAGRFDGRRWLLTIFSLLPSAILLALAWPLTGFFERRGYRLATIIGIHIPTAFVFSVLSQTPFWMSFHNSKPMSWYVWPLLYHVMTYLLGAGIFHLIRASERAHRQALAMKEAQNLLVSSELSALRNKLNPHFLFNTLHSIIALTQRNPAAAETALFQFSDMLRYVLDTERSGSDRVTLDAELDFVRDYLELEQLRLGERLHVDWDLDQDAGDHPLPALSLQPLVENSIKHAFNPHSRPGILQIRTWRDPASGALTMTVRDTGPGADPAAIAASSGLGLRTIERRLQLDYGSRAALRVNSVPGGGFSVSVTIPAVREESYA</sequence>
<feature type="transmembrane region" description="Helical" evidence="3">
    <location>
        <begin position="36"/>
        <end position="53"/>
    </location>
</feature>
<comment type="caution">
    <text evidence="5">The sequence shown here is derived from an EMBL/GenBank/DDBJ whole genome shotgun (WGS) entry which is preliminary data.</text>
</comment>
<feature type="transmembrane region" description="Helical" evidence="3">
    <location>
        <begin position="73"/>
        <end position="93"/>
    </location>
</feature>
<dbReference type="EMBL" id="JAHYBX010000004">
    <property type="protein sequence ID" value="MCA1856792.1"/>
    <property type="molecule type" value="Genomic_DNA"/>
</dbReference>
<proteinExistence type="predicted"/>
<keyword evidence="3" id="KW-1133">Transmembrane helix</keyword>
<keyword evidence="5" id="KW-0808">Transferase</keyword>
<dbReference type="PRINTS" id="PR00344">
    <property type="entry name" value="BCTRLSENSOR"/>
</dbReference>
<evidence type="ECO:0000256" key="1">
    <source>
        <dbReference type="ARBA" id="ARBA00000085"/>
    </source>
</evidence>
<gene>
    <name evidence="5" type="ORF">LE190_12765</name>
</gene>
<dbReference type="Pfam" id="PF02518">
    <property type="entry name" value="HATPase_c"/>
    <property type="match status" value="1"/>
</dbReference>
<evidence type="ECO:0000256" key="2">
    <source>
        <dbReference type="ARBA" id="ARBA00012438"/>
    </source>
</evidence>